<sequence length="143" mass="16692">MKTTRVYLAILLAIMVVTPVVMAVAAQQQEEQVINKQVPGPEPPADRMLALYTRKLNLTPDQQAQMKPLLEERQQKLTALRNDSSVRGRQRLHQVKQIRDDEDKKINTILNDDQKKQYAQLEEQQIERMRQHRQGQRALDEVQ</sequence>
<organism evidence="2 3">
    <name type="scientific">Terriglobus albidus</name>
    <dbReference type="NCBI Taxonomy" id="1592106"/>
    <lineage>
        <taxon>Bacteria</taxon>
        <taxon>Pseudomonadati</taxon>
        <taxon>Acidobacteriota</taxon>
        <taxon>Terriglobia</taxon>
        <taxon>Terriglobales</taxon>
        <taxon>Acidobacteriaceae</taxon>
        <taxon>Terriglobus</taxon>
    </lineage>
</organism>
<evidence type="ECO:0000313" key="3">
    <source>
        <dbReference type="Proteomes" id="UP000321820"/>
    </source>
</evidence>
<feature type="signal peptide" evidence="1">
    <location>
        <begin position="1"/>
        <end position="23"/>
    </location>
</feature>
<protein>
    <recommendedName>
        <fullName evidence="4">Periplasmic heavy metal sensor</fullName>
    </recommendedName>
</protein>
<name>A0A5B9E8H2_9BACT</name>
<dbReference type="Proteomes" id="UP000321820">
    <property type="component" value="Chromosome"/>
</dbReference>
<proteinExistence type="predicted"/>
<evidence type="ECO:0000256" key="1">
    <source>
        <dbReference type="SAM" id="SignalP"/>
    </source>
</evidence>
<gene>
    <name evidence="2" type="ORF">FTW19_11070</name>
</gene>
<dbReference type="RefSeq" id="WP_147647683.1">
    <property type="nucleotide sequence ID" value="NZ_CP042806.1"/>
</dbReference>
<dbReference type="EMBL" id="CP042806">
    <property type="protein sequence ID" value="QEE28493.1"/>
    <property type="molecule type" value="Genomic_DNA"/>
</dbReference>
<dbReference type="AlphaFoldDB" id="A0A5B9E8H2"/>
<feature type="chain" id="PRO_5022786756" description="Periplasmic heavy metal sensor" evidence="1">
    <location>
        <begin position="24"/>
        <end position="143"/>
    </location>
</feature>
<reference evidence="2 3" key="1">
    <citation type="submission" date="2019-08" db="EMBL/GenBank/DDBJ databases">
        <title>Complete genome sequence of Terriglobus albidus strain ORNL.</title>
        <authorList>
            <person name="Podar M."/>
        </authorList>
    </citation>
    <scope>NUCLEOTIDE SEQUENCE [LARGE SCALE GENOMIC DNA]</scope>
    <source>
        <strain evidence="2 3">ORNL</strain>
    </source>
</reference>
<dbReference type="KEGG" id="talb:FTW19_11070"/>
<keyword evidence="3" id="KW-1185">Reference proteome</keyword>
<keyword evidence="1" id="KW-0732">Signal</keyword>
<dbReference type="OrthoDB" id="122223at2"/>
<evidence type="ECO:0000313" key="2">
    <source>
        <dbReference type="EMBL" id="QEE28493.1"/>
    </source>
</evidence>
<evidence type="ECO:0008006" key="4">
    <source>
        <dbReference type="Google" id="ProtNLM"/>
    </source>
</evidence>
<accession>A0A5B9E8H2</accession>